<dbReference type="Proteomes" id="UP000274695">
    <property type="component" value="Unassembled WGS sequence"/>
</dbReference>
<dbReference type="EMBL" id="RHGB01000007">
    <property type="protein sequence ID" value="RNL64629.1"/>
    <property type="molecule type" value="Genomic_DNA"/>
</dbReference>
<dbReference type="RefSeq" id="WP_123182145.1">
    <property type="nucleotide sequence ID" value="NZ_RHGB01000007.1"/>
</dbReference>
<keyword evidence="1" id="KW-0732">Signal</keyword>
<organism evidence="2 3">
    <name type="scientific">Zhongshania marina</name>
    <dbReference type="NCBI Taxonomy" id="2304603"/>
    <lineage>
        <taxon>Bacteria</taxon>
        <taxon>Pseudomonadati</taxon>
        <taxon>Pseudomonadota</taxon>
        <taxon>Gammaproteobacteria</taxon>
        <taxon>Cellvibrionales</taxon>
        <taxon>Spongiibacteraceae</taxon>
        <taxon>Zhongshania</taxon>
    </lineage>
</organism>
<accession>A0ABX9W367</accession>
<keyword evidence="3" id="KW-1185">Reference proteome</keyword>
<evidence type="ECO:0000313" key="3">
    <source>
        <dbReference type="Proteomes" id="UP000274695"/>
    </source>
</evidence>
<reference evidence="2 3" key="1">
    <citation type="submission" date="2018-10" db="EMBL/GenBank/DDBJ databases">
        <title>Draft genome sequence of Zhongshania sp. DSW25-10.</title>
        <authorList>
            <person name="Oh J."/>
        </authorList>
    </citation>
    <scope>NUCLEOTIDE SEQUENCE [LARGE SCALE GENOMIC DNA]</scope>
    <source>
        <strain evidence="2 3">DSW25-10</strain>
    </source>
</reference>
<feature type="chain" id="PRO_5046013361" description="GLTT repeat-containing protein" evidence="1">
    <location>
        <begin position="29"/>
        <end position="190"/>
    </location>
</feature>
<protein>
    <recommendedName>
        <fullName evidence="4">GLTT repeat-containing protein</fullName>
    </recommendedName>
</protein>
<name>A0ABX9W367_9GAMM</name>
<comment type="caution">
    <text evidence="2">The sequence shown here is derived from an EMBL/GenBank/DDBJ whole genome shotgun (WGS) entry which is preliminary data.</text>
</comment>
<gene>
    <name evidence="2" type="ORF">D0911_07625</name>
</gene>
<feature type="signal peptide" evidence="1">
    <location>
        <begin position="1"/>
        <end position="28"/>
    </location>
</feature>
<proteinExistence type="predicted"/>
<sequence length="190" mass="18152">MNTTQLKTSVIGVACAAAMAVMPLTASAQLSGGALPIDGLTGIFGSTGGLGSLGGLGDLGSLAGAGGGLGGLNQLTGVINTGTGALGVGLPDFAFGLFDGGLATLSTLGLDIVQGILADGGFGGIPLLGGDIAAFATPEGLVSGLTGLSNFELPISIPVIGPHPFKLYGPVVLSILDTQGLPVGGIPLPF</sequence>
<evidence type="ECO:0008006" key="4">
    <source>
        <dbReference type="Google" id="ProtNLM"/>
    </source>
</evidence>
<evidence type="ECO:0000256" key="1">
    <source>
        <dbReference type="SAM" id="SignalP"/>
    </source>
</evidence>
<evidence type="ECO:0000313" key="2">
    <source>
        <dbReference type="EMBL" id="RNL64629.1"/>
    </source>
</evidence>